<keyword evidence="2" id="KW-1185">Reference proteome</keyword>
<organism evidence="1 2">
    <name type="scientific">Goodea atripinnis</name>
    <dbReference type="NCBI Taxonomy" id="208336"/>
    <lineage>
        <taxon>Eukaryota</taxon>
        <taxon>Metazoa</taxon>
        <taxon>Chordata</taxon>
        <taxon>Craniata</taxon>
        <taxon>Vertebrata</taxon>
        <taxon>Euteleostomi</taxon>
        <taxon>Actinopterygii</taxon>
        <taxon>Neopterygii</taxon>
        <taxon>Teleostei</taxon>
        <taxon>Neoteleostei</taxon>
        <taxon>Acanthomorphata</taxon>
        <taxon>Ovalentaria</taxon>
        <taxon>Atherinomorphae</taxon>
        <taxon>Cyprinodontiformes</taxon>
        <taxon>Goodeidae</taxon>
        <taxon>Goodea</taxon>
    </lineage>
</organism>
<comment type="caution">
    <text evidence="1">The sequence shown here is derived from an EMBL/GenBank/DDBJ whole genome shotgun (WGS) entry which is preliminary data.</text>
</comment>
<evidence type="ECO:0000313" key="2">
    <source>
        <dbReference type="Proteomes" id="UP001476798"/>
    </source>
</evidence>
<evidence type="ECO:0000313" key="1">
    <source>
        <dbReference type="EMBL" id="MEQ2172443.1"/>
    </source>
</evidence>
<gene>
    <name evidence="1" type="ORF">GOODEAATRI_021091</name>
</gene>
<reference evidence="1 2" key="1">
    <citation type="submission" date="2021-06" db="EMBL/GenBank/DDBJ databases">
        <authorList>
            <person name="Palmer J.M."/>
        </authorList>
    </citation>
    <scope>NUCLEOTIDE SEQUENCE [LARGE SCALE GENOMIC DNA]</scope>
    <source>
        <strain evidence="1 2">GA_2019</strain>
        <tissue evidence="1">Muscle</tissue>
    </source>
</reference>
<protein>
    <submittedName>
        <fullName evidence="1">Uncharacterized protein</fullName>
    </submittedName>
</protein>
<accession>A0ABV0NM27</accession>
<sequence length="100" mass="11272">MPNLEGSRFLLNYLLRSAGGIYEGHQRKACLSPLTPKLHSPRIVRSECDSPLNERSWLGSQGPSDRVPETPKAIGDGKYFPCLEIARETEWKQSQDKMLS</sequence>
<dbReference type="EMBL" id="JAHRIO010042001">
    <property type="protein sequence ID" value="MEQ2172443.1"/>
    <property type="molecule type" value="Genomic_DNA"/>
</dbReference>
<proteinExistence type="predicted"/>
<name>A0ABV0NM27_9TELE</name>
<dbReference type="Proteomes" id="UP001476798">
    <property type="component" value="Unassembled WGS sequence"/>
</dbReference>